<feature type="transmembrane region" description="Helical" evidence="1">
    <location>
        <begin position="16"/>
        <end position="34"/>
    </location>
</feature>
<dbReference type="Pfam" id="PF12679">
    <property type="entry name" value="ABC2_membrane_2"/>
    <property type="match status" value="1"/>
</dbReference>
<feature type="transmembrane region" description="Helical" evidence="1">
    <location>
        <begin position="66"/>
        <end position="89"/>
    </location>
</feature>
<sequence>MTRSVFTQTLKEQRRGLIGWSIGMAIVPLMYLPSYQTLKEQGSLDIKQNRMYEAMGLSDFASAAGYLNSTIFSLMGLSLLLIFAVTFATRSVTQEENGMLDLLLAQPISRMNLLAQRWAALTVQTAVVTAVLTLSVLAGASAGTMDVPTGHILAASTGLGLLVLAVGTITLLLGAITGKRSLTLGLASLVAVAGYLANNLGGMFDGGAWLRKLSPFYYANGSSPLVNGWNGLHLAVLIVLAAVAFVLALGAFERRDLAV</sequence>
<keyword evidence="1" id="KW-1133">Transmembrane helix</keyword>
<feature type="transmembrane region" description="Helical" evidence="1">
    <location>
        <begin position="232"/>
        <end position="252"/>
    </location>
</feature>
<accession>A0A5N0EB74</accession>
<evidence type="ECO:0000313" key="2">
    <source>
        <dbReference type="EMBL" id="KAA8884751.1"/>
    </source>
</evidence>
<dbReference type="EMBL" id="VXLC01000018">
    <property type="protein sequence ID" value="KAA8884751.1"/>
    <property type="molecule type" value="Genomic_DNA"/>
</dbReference>
<feature type="transmembrane region" description="Helical" evidence="1">
    <location>
        <begin position="118"/>
        <end position="140"/>
    </location>
</feature>
<dbReference type="Proteomes" id="UP000323876">
    <property type="component" value="Unassembled WGS sequence"/>
</dbReference>
<dbReference type="GO" id="GO:0005886">
    <property type="term" value="C:plasma membrane"/>
    <property type="evidence" value="ECO:0007669"/>
    <property type="project" value="UniProtKB-SubCell"/>
</dbReference>
<proteinExistence type="predicted"/>
<keyword evidence="1" id="KW-0472">Membrane</keyword>
<dbReference type="OrthoDB" id="3686802at2"/>
<dbReference type="GO" id="GO:0140359">
    <property type="term" value="F:ABC-type transporter activity"/>
    <property type="evidence" value="ECO:0007669"/>
    <property type="project" value="InterPro"/>
</dbReference>
<keyword evidence="3" id="KW-1185">Reference proteome</keyword>
<dbReference type="PANTHER" id="PTHR37305">
    <property type="entry name" value="INTEGRAL MEMBRANE PROTEIN-RELATED"/>
    <property type="match status" value="1"/>
</dbReference>
<dbReference type="RefSeq" id="WP_150405970.1">
    <property type="nucleotide sequence ID" value="NZ_VXLC01000018.1"/>
</dbReference>
<gene>
    <name evidence="2" type="ORF">F3087_32795</name>
</gene>
<reference evidence="2 3" key="1">
    <citation type="submission" date="2019-09" db="EMBL/GenBank/DDBJ databases">
        <authorList>
            <person name="Wang X."/>
        </authorList>
    </citation>
    <scope>NUCLEOTIDE SEQUENCE [LARGE SCALE GENOMIC DNA]</scope>
    <source>
        <strain evidence="2 3">CICC 11023</strain>
    </source>
</reference>
<feature type="transmembrane region" description="Helical" evidence="1">
    <location>
        <begin position="182"/>
        <end position="204"/>
    </location>
</feature>
<feature type="transmembrane region" description="Helical" evidence="1">
    <location>
        <begin position="152"/>
        <end position="175"/>
    </location>
</feature>
<comment type="caution">
    <text evidence="2">The sequence shown here is derived from an EMBL/GenBank/DDBJ whole genome shotgun (WGS) entry which is preliminary data.</text>
</comment>
<name>A0A5N0EB74_9NOCA</name>
<keyword evidence="1" id="KW-0812">Transmembrane</keyword>
<protein>
    <submittedName>
        <fullName evidence="2">ABC transporter permease subunit</fullName>
    </submittedName>
</protein>
<dbReference type="PANTHER" id="PTHR37305:SF1">
    <property type="entry name" value="MEMBRANE PROTEIN"/>
    <property type="match status" value="1"/>
</dbReference>
<evidence type="ECO:0000313" key="3">
    <source>
        <dbReference type="Proteomes" id="UP000323876"/>
    </source>
</evidence>
<evidence type="ECO:0000256" key="1">
    <source>
        <dbReference type="SAM" id="Phobius"/>
    </source>
</evidence>
<dbReference type="AlphaFoldDB" id="A0A5N0EB74"/>
<organism evidence="2 3">
    <name type="scientific">Nocardia colli</name>
    <dbReference type="NCBI Taxonomy" id="2545717"/>
    <lineage>
        <taxon>Bacteria</taxon>
        <taxon>Bacillati</taxon>
        <taxon>Actinomycetota</taxon>
        <taxon>Actinomycetes</taxon>
        <taxon>Mycobacteriales</taxon>
        <taxon>Nocardiaceae</taxon>
        <taxon>Nocardia</taxon>
    </lineage>
</organism>